<feature type="compositionally biased region" description="Low complexity" evidence="2">
    <location>
        <begin position="408"/>
        <end position="417"/>
    </location>
</feature>
<feature type="region of interest" description="Disordered" evidence="2">
    <location>
        <begin position="481"/>
        <end position="510"/>
    </location>
</feature>
<dbReference type="Proteomes" id="UP001211907">
    <property type="component" value="Unassembled WGS sequence"/>
</dbReference>
<feature type="compositionally biased region" description="Basic and acidic residues" evidence="2">
    <location>
        <begin position="353"/>
        <end position="367"/>
    </location>
</feature>
<keyword evidence="1" id="KW-0175">Coiled coil</keyword>
<feature type="compositionally biased region" description="Low complexity" evidence="2">
    <location>
        <begin position="492"/>
        <end position="503"/>
    </location>
</feature>
<protein>
    <recommendedName>
        <fullName evidence="5">N-acetyltransferase domain-containing protein</fullName>
    </recommendedName>
</protein>
<name>A0AAD5SVY5_9FUNG</name>
<evidence type="ECO:0000256" key="1">
    <source>
        <dbReference type="SAM" id="Coils"/>
    </source>
</evidence>
<dbReference type="SUPFAM" id="SSF55729">
    <property type="entry name" value="Acyl-CoA N-acyltransferases (Nat)"/>
    <property type="match status" value="1"/>
</dbReference>
<feature type="region of interest" description="Disordered" evidence="2">
    <location>
        <begin position="353"/>
        <end position="418"/>
    </location>
</feature>
<gene>
    <name evidence="3" type="ORF">HK100_002024</name>
</gene>
<dbReference type="InterPro" id="IPR016181">
    <property type="entry name" value="Acyl_CoA_acyltransferase"/>
</dbReference>
<sequence>MSFYLDSNDYEIVQTSSLSNIQSAQLLDLLVNSFVNEPLWATVEPTANKRRDFVEETFRKRISGFGSHSVSLIRRSDNAVVAHIALTPPVVAAIGTSSTQNEQEKILQEIKDVFGESVQRRFVAAMKVLRPIPIFWGLQAVAVHESLRGLGVGTAFMKDFWTLVVKRQNIPGVFLYSQQVKNLIFYTRLGFVLHSDEQAVIEDLTYQKMAHMFAVARRLRSQVAEFNGVTEEMFAEVAKSRSVAAAVRGRQRIIAALLSLRGCFTVSRLIDARKAELRLEIKSNASDSEKASHETSFNTIFTKFALMELEKLGFYTWLESRGGGSVLLDTARAHSHSNEWFVDAVDFLLPRPERVGSNDESGKKRESSATIKLGEMKQTGTQSKTKPHPAIPPASATTSASKIRNAPSSSSESRLSSTLKVASTNIKIPGIAKKTNVSSNLVAELEAKLQETRRECALLRVEIANMQQLLAQSMISQETTTSKTLATSKRQGSNNNSNNSKDSGSGGETLDPRAAEFLRMQSMQMMRHVFEMRELLLTK</sequence>
<evidence type="ECO:0008006" key="5">
    <source>
        <dbReference type="Google" id="ProtNLM"/>
    </source>
</evidence>
<dbReference type="AlphaFoldDB" id="A0AAD5SVY5"/>
<dbReference type="Gene3D" id="3.40.630.30">
    <property type="match status" value="1"/>
</dbReference>
<evidence type="ECO:0000313" key="4">
    <source>
        <dbReference type="Proteomes" id="UP001211907"/>
    </source>
</evidence>
<feature type="coiled-coil region" evidence="1">
    <location>
        <begin position="442"/>
        <end position="469"/>
    </location>
</feature>
<evidence type="ECO:0000313" key="3">
    <source>
        <dbReference type="EMBL" id="KAJ3113311.1"/>
    </source>
</evidence>
<feature type="compositionally biased region" description="Polar residues" evidence="2">
    <location>
        <begin position="481"/>
        <end position="491"/>
    </location>
</feature>
<reference evidence="3" key="1">
    <citation type="submission" date="2020-05" db="EMBL/GenBank/DDBJ databases">
        <title>Phylogenomic resolution of chytrid fungi.</title>
        <authorList>
            <person name="Stajich J.E."/>
            <person name="Amses K."/>
            <person name="Simmons R."/>
            <person name="Seto K."/>
            <person name="Myers J."/>
            <person name="Bonds A."/>
            <person name="Quandt C.A."/>
            <person name="Barry K."/>
            <person name="Liu P."/>
            <person name="Grigoriev I."/>
            <person name="Longcore J.E."/>
            <person name="James T.Y."/>
        </authorList>
    </citation>
    <scope>NUCLEOTIDE SEQUENCE</scope>
    <source>
        <strain evidence="3">JEL0513</strain>
    </source>
</reference>
<proteinExistence type="predicted"/>
<dbReference type="EMBL" id="JADGJH010001459">
    <property type="protein sequence ID" value="KAJ3113311.1"/>
    <property type="molecule type" value="Genomic_DNA"/>
</dbReference>
<keyword evidence="4" id="KW-1185">Reference proteome</keyword>
<evidence type="ECO:0000256" key="2">
    <source>
        <dbReference type="SAM" id="MobiDB-lite"/>
    </source>
</evidence>
<organism evidence="3 4">
    <name type="scientific">Physocladia obscura</name>
    <dbReference type="NCBI Taxonomy" id="109957"/>
    <lineage>
        <taxon>Eukaryota</taxon>
        <taxon>Fungi</taxon>
        <taxon>Fungi incertae sedis</taxon>
        <taxon>Chytridiomycota</taxon>
        <taxon>Chytridiomycota incertae sedis</taxon>
        <taxon>Chytridiomycetes</taxon>
        <taxon>Chytridiales</taxon>
        <taxon>Chytriomycetaceae</taxon>
        <taxon>Physocladia</taxon>
    </lineage>
</organism>
<accession>A0AAD5SVY5</accession>
<comment type="caution">
    <text evidence="3">The sequence shown here is derived from an EMBL/GenBank/DDBJ whole genome shotgun (WGS) entry which is preliminary data.</text>
</comment>